<dbReference type="HOGENOM" id="CLU_3237155_0_0_10"/>
<dbReference type="PATRIC" id="fig|927665.4.peg.2129"/>
<evidence type="ECO:0000313" key="1">
    <source>
        <dbReference type="EMBL" id="KKB56104.1"/>
    </source>
</evidence>
<protein>
    <submittedName>
        <fullName evidence="1">Uncharacterized protein</fullName>
    </submittedName>
</protein>
<dbReference type="Proteomes" id="UP000033047">
    <property type="component" value="Unassembled WGS sequence"/>
</dbReference>
<dbReference type="AlphaFoldDB" id="A0A0F5JEC2"/>
<dbReference type="EMBL" id="AQHV01000011">
    <property type="protein sequence ID" value="KKB56104.1"/>
    <property type="molecule type" value="Genomic_DNA"/>
</dbReference>
<name>A0A0F5JEC2_9BACT</name>
<organism evidence="1 2">
    <name type="scientific">Parabacteroides goldsteinii DSM 19448 = WAL 12034</name>
    <dbReference type="NCBI Taxonomy" id="927665"/>
    <lineage>
        <taxon>Bacteria</taxon>
        <taxon>Pseudomonadati</taxon>
        <taxon>Bacteroidota</taxon>
        <taxon>Bacteroidia</taxon>
        <taxon>Bacteroidales</taxon>
        <taxon>Tannerellaceae</taxon>
        <taxon>Parabacteroides</taxon>
    </lineage>
</organism>
<accession>A0A0F5JEC2</accession>
<evidence type="ECO:0000313" key="2">
    <source>
        <dbReference type="Proteomes" id="UP000033047"/>
    </source>
</evidence>
<reference evidence="1 2" key="1">
    <citation type="submission" date="2013-04" db="EMBL/GenBank/DDBJ databases">
        <title>The Genome Sequence of Parabacteroides goldsteinii DSM 19448.</title>
        <authorList>
            <consortium name="The Broad Institute Genomics Platform"/>
            <person name="Earl A."/>
            <person name="Ward D."/>
            <person name="Feldgarden M."/>
            <person name="Gevers D."/>
            <person name="Martens E."/>
            <person name="Sakamoto M."/>
            <person name="Benno Y."/>
            <person name="Song Y."/>
            <person name="Liu C."/>
            <person name="Lee J."/>
            <person name="Bolanos M."/>
            <person name="Vaisanen M.L."/>
            <person name="Finegold S.M."/>
            <person name="Walker B."/>
            <person name="Young S."/>
            <person name="Zeng Q."/>
            <person name="Gargeya S."/>
            <person name="Fitzgerald M."/>
            <person name="Haas B."/>
            <person name="Abouelleil A."/>
            <person name="Allen A.W."/>
            <person name="Alvarado L."/>
            <person name="Arachchi H.M."/>
            <person name="Berlin A.M."/>
            <person name="Chapman S.B."/>
            <person name="Gainer-Dewar J."/>
            <person name="Goldberg J."/>
            <person name="Griggs A."/>
            <person name="Gujja S."/>
            <person name="Hansen M."/>
            <person name="Howarth C."/>
            <person name="Imamovic A."/>
            <person name="Ireland A."/>
            <person name="Larimer J."/>
            <person name="McCowan C."/>
            <person name="Murphy C."/>
            <person name="Pearson M."/>
            <person name="Poon T.W."/>
            <person name="Priest M."/>
            <person name="Roberts A."/>
            <person name="Saif S."/>
            <person name="Shea T."/>
            <person name="Sisk P."/>
            <person name="Sykes S."/>
            <person name="Wortman J."/>
            <person name="Nusbaum C."/>
            <person name="Birren B."/>
        </authorList>
    </citation>
    <scope>NUCLEOTIDE SEQUENCE [LARGE SCALE GENOMIC DNA]</scope>
    <source>
        <strain evidence="1 2">DSM 19448</strain>
    </source>
</reference>
<dbReference type="STRING" id="927665.HMPREF1535_02077"/>
<dbReference type="RefSeq" id="WP_262362560.1">
    <property type="nucleotide sequence ID" value="NZ_KQ033912.1"/>
</dbReference>
<comment type="caution">
    <text evidence="1">The sequence shown here is derived from an EMBL/GenBank/DDBJ whole genome shotgun (WGS) entry which is preliminary data.</text>
</comment>
<gene>
    <name evidence="1" type="ORF">HMPREF1535_02077</name>
</gene>
<sequence length="43" mass="5097">MKEKLDPESRASIVNYRLERAKETLRPRAEAFIDAVEKLTYEE</sequence>
<proteinExistence type="predicted"/>